<dbReference type="Proteomes" id="UP000291142">
    <property type="component" value="Unassembled WGS sequence"/>
</dbReference>
<proteinExistence type="predicted"/>
<comment type="caution">
    <text evidence="3">The sequence shown here is derived from an EMBL/GenBank/DDBJ whole genome shotgun (WGS) entry which is preliminary data.</text>
</comment>
<evidence type="ECO:0000313" key="4">
    <source>
        <dbReference type="Proteomes" id="UP000291142"/>
    </source>
</evidence>
<gene>
    <name evidence="3" type="ORF">EYD45_08845</name>
</gene>
<keyword evidence="4" id="KW-1185">Reference proteome</keyword>
<feature type="domain" description="Glycosyl transferase family 1" evidence="1">
    <location>
        <begin position="179"/>
        <end position="329"/>
    </location>
</feature>
<evidence type="ECO:0000259" key="1">
    <source>
        <dbReference type="Pfam" id="PF00534"/>
    </source>
</evidence>
<dbReference type="OrthoDB" id="823685at2"/>
<name>A0A4Q9FFU7_9FLAO</name>
<reference evidence="3 4" key="1">
    <citation type="submission" date="2019-02" db="EMBL/GenBank/DDBJ databases">
        <title>Hyunsoonleella sp., isolated from marine sediment.</title>
        <authorList>
            <person name="Liu B.-T."/>
        </authorList>
    </citation>
    <scope>NUCLEOTIDE SEQUENCE [LARGE SCALE GENOMIC DNA]</scope>
    <source>
        <strain evidence="3 4">T58</strain>
    </source>
</reference>
<evidence type="ECO:0000313" key="3">
    <source>
        <dbReference type="EMBL" id="TBN03615.1"/>
    </source>
</evidence>
<dbReference type="PANTHER" id="PTHR12526">
    <property type="entry name" value="GLYCOSYLTRANSFERASE"/>
    <property type="match status" value="1"/>
</dbReference>
<accession>A0A4Q9FFU7</accession>
<organism evidence="3 4">
    <name type="scientific">Hyunsoonleella flava</name>
    <dbReference type="NCBI Taxonomy" id="2527939"/>
    <lineage>
        <taxon>Bacteria</taxon>
        <taxon>Pseudomonadati</taxon>
        <taxon>Bacteroidota</taxon>
        <taxon>Flavobacteriia</taxon>
        <taxon>Flavobacteriales</taxon>
        <taxon>Flavobacteriaceae</taxon>
    </lineage>
</organism>
<feature type="domain" description="Glycosyltransferase subfamily 4-like N-terminal" evidence="2">
    <location>
        <begin position="13"/>
        <end position="165"/>
    </location>
</feature>
<dbReference type="GO" id="GO:0016757">
    <property type="term" value="F:glycosyltransferase activity"/>
    <property type="evidence" value="ECO:0007669"/>
    <property type="project" value="InterPro"/>
</dbReference>
<dbReference type="CDD" id="cd03811">
    <property type="entry name" value="GT4_GT28_WabH-like"/>
    <property type="match status" value="1"/>
</dbReference>
<dbReference type="AlphaFoldDB" id="A0A4Q9FFU7"/>
<dbReference type="Pfam" id="PF00534">
    <property type="entry name" value="Glycos_transf_1"/>
    <property type="match status" value="1"/>
</dbReference>
<dbReference type="SUPFAM" id="SSF53756">
    <property type="entry name" value="UDP-Glycosyltransferase/glycogen phosphorylase"/>
    <property type="match status" value="1"/>
</dbReference>
<dbReference type="InterPro" id="IPR001296">
    <property type="entry name" value="Glyco_trans_1"/>
</dbReference>
<evidence type="ECO:0000259" key="2">
    <source>
        <dbReference type="Pfam" id="PF13439"/>
    </source>
</evidence>
<dbReference type="Gene3D" id="3.40.50.2000">
    <property type="entry name" value="Glycogen Phosphorylase B"/>
    <property type="match status" value="2"/>
</dbReference>
<sequence length="357" mass="40072">MRILQLIDTMEAGGAERIAVNFANALVGAVDASFLCTTRKEGPLRQSLSIEVGYLFLKRKSTLDLKAIKRLNKFIRNNGITHVHAHATSFFIATVAKISRPKLKVIWHDHYGQSEFLDSRPKTVLKLCSKYFDHIFCVNSKLKAWSEHNLKTKSIAYLPNFAELDDSETLVTELKGVSGKRILCLANLRPQKDHLTLLKAFKEINKGFKDWSLHLIGKDFEDDYSETIKAHIENQELKNKVFLYGSCPDVSATLKQCEIGVLSSKSEGLPIALLEYGLVGLPVVATDVGDCSLVISNNREGQLVEPQNSFELKNAIELYINNPEKAKLAGEHLKLKVLKDFSNQTIIKKVIDTYQSI</sequence>
<protein>
    <submittedName>
        <fullName evidence="3">Glycosyltransferase</fullName>
    </submittedName>
</protein>
<dbReference type="InterPro" id="IPR028098">
    <property type="entry name" value="Glyco_trans_4-like_N"/>
</dbReference>
<dbReference type="RefSeq" id="WP_130964183.1">
    <property type="nucleotide sequence ID" value="NZ_SIRT01000006.1"/>
</dbReference>
<dbReference type="EMBL" id="SIRT01000006">
    <property type="protein sequence ID" value="TBN03615.1"/>
    <property type="molecule type" value="Genomic_DNA"/>
</dbReference>
<dbReference type="Pfam" id="PF13439">
    <property type="entry name" value="Glyco_transf_4"/>
    <property type="match status" value="1"/>
</dbReference>
<keyword evidence="3" id="KW-0808">Transferase</keyword>